<feature type="transmembrane region" description="Helical" evidence="10">
    <location>
        <begin position="235"/>
        <end position="259"/>
    </location>
</feature>
<gene>
    <name evidence="11" type="ORF">P4S50_17900</name>
</gene>
<dbReference type="PANTHER" id="PTHR43823">
    <property type="entry name" value="SPORULATION PROTEIN YKVU"/>
    <property type="match status" value="1"/>
</dbReference>
<comment type="similarity">
    <text evidence="2">Belongs to the multi antimicrobial extrusion (MATE) (TC 2.A.66.1) family. MepA subfamily.</text>
</comment>
<keyword evidence="8 10" id="KW-0472">Membrane</keyword>
<dbReference type="PIRSF" id="PIRSF006603">
    <property type="entry name" value="DinF"/>
    <property type="match status" value="1"/>
</dbReference>
<evidence type="ECO:0000256" key="6">
    <source>
        <dbReference type="ARBA" id="ARBA00022692"/>
    </source>
</evidence>
<keyword evidence="6 10" id="KW-0812">Transmembrane</keyword>
<dbReference type="InterPro" id="IPR045070">
    <property type="entry name" value="MATE_MepA-like"/>
</dbReference>
<dbReference type="InterPro" id="IPR051327">
    <property type="entry name" value="MATE_MepA_subfamily"/>
</dbReference>
<keyword evidence="5" id="KW-1003">Cell membrane</keyword>
<keyword evidence="7 10" id="KW-1133">Transmembrane helix</keyword>
<protein>
    <recommendedName>
        <fullName evidence="3">Multidrug export protein MepA</fullName>
    </recommendedName>
</protein>
<evidence type="ECO:0000256" key="7">
    <source>
        <dbReference type="ARBA" id="ARBA00022989"/>
    </source>
</evidence>
<keyword evidence="9" id="KW-0046">Antibiotic resistance</keyword>
<feature type="transmembrane region" description="Helical" evidence="10">
    <location>
        <begin position="271"/>
        <end position="292"/>
    </location>
</feature>
<dbReference type="EMBL" id="CP120733">
    <property type="protein sequence ID" value="WFD10207.1"/>
    <property type="molecule type" value="Genomic_DNA"/>
</dbReference>
<keyword evidence="4" id="KW-0813">Transport</keyword>
<evidence type="ECO:0000313" key="12">
    <source>
        <dbReference type="Proteomes" id="UP001222800"/>
    </source>
</evidence>
<evidence type="ECO:0000256" key="5">
    <source>
        <dbReference type="ARBA" id="ARBA00022475"/>
    </source>
</evidence>
<dbReference type="RefSeq" id="WP_277732185.1">
    <property type="nucleotide sequence ID" value="NZ_CP120733.1"/>
</dbReference>
<comment type="subcellular location">
    <subcellularLocation>
        <location evidence="1">Cell membrane</location>
        <topology evidence="1">Multi-pass membrane protein</topology>
    </subcellularLocation>
</comment>
<proteinExistence type="inferred from homology"/>
<dbReference type="PANTHER" id="PTHR43823:SF3">
    <property type="entry name" value="MULTIDRUG EXPORT PROTEIN MEPA"/>
    <property type="match status" value="1"/>
</dbReference>
<name>A0ABY8EB89_9FIRM</name>
<dbReference type="Proteomes" id="UP001222800">
    <property type="component" value="Chromosome"/>
</dbReference>
<evidence type="ECO:0000313" key="11">
    <source>
        <dbReference type="EMBL" id="WFD10207.1"/>
    </source>
</evidence>
<feature type="transmembrane region" description="Helical" evidence="10">
    <location>
        <begin position="136"/>
        <end position="153"/>
    </location>
</feature>
<keyword evidence="12" id="KW-1185">Reference proteome</keyword>
<reference evidence="11 12" key="1">
    <citation type="submission" date="2023-03" db="EMBL/GenBank/DDBJ databases">
        <title>Complete genome sequence of Tepidibacter sp. SWIR-1, isolated from a deep-sea hydrothermal vent.</title>
        <authorList>
            <person name="Li X."/>
        </authorList>
    </citation>
    <scope>NUCLEOTIDE SEQUENCE [LARGE SCALE GENOMIC DNA]</scope>
    <source>
        <strain evidence="11 12">SWIR-1</strain>
    </source>
</reference>
<evidence type="ECO:0000256" key="8">
    <source>
        <dbReference type="ARBA" id="ARBA00023136"/>
    </source>
</evidence>
<feature type="transmembrane region" description="Helical" evidence="10">
    <location>
        <begin position="389"/>
        <end position="411"/>
    </location>
</feature>
<dbReference type="InterPro" id="IPR048279">
    <property type="entry name" value="MdtK-like"/>
</dbReference>
<evidence type="ECO:0000256" key="4">
    <source>
        <dbReference type="ARBA" id="ARBA00022448"/>
    </source>
</evidence>
<dbReference type="NCBIfam" id="TIGR00797">
    <property type="entry name" value="matE"/>
    <property type="match status" value="1"/>
</dbReference>
<evidence type="ECO:0000256" key="10">
    <source>
        <dbReference type="SAM" id="Phobius"/>
    </source>
</evidence>
<feature type="transmembrane region" description="Helical" evidence="10">
    <location>
        <begin position="165"/>
        <end position="188"/>
    </location>
</feature>
<accession>A0ABY8EB89</accession>
<evidence type="ECO:0000256" key="2">
    <source>
        <dbReference type="ARBA" id="ARBA00008417"/>
    </source>
</evidence>
<feature type="transmembrane region" description="Helical" evidence="10">
    <location>
        <begin position="12"/>
        <end position="36"/>
    </location>
</feature>
<feature type="transmembrane region" description="Helical" evidence="10">
    <location>
        <begin position="94"/>
        <end position="116"/>
    </location>
</feature>
<feature type="transmembrane region" description="Helical" evidence="10">
    <location>
        <begin position="417"/>
        <end position="437"/>
    </location>
</feature>
<dbReference type="Pfam" id="PF01554">
    <property type="entry name" value="MatE"/>
    <property type="match status" value="2"/>
</dbReference>
<evidence type="ECO:0000256" key="9">
    <source>
        <dbReference type="ARBA" id="ARBA00023251"/>
    </source>
</evidence>
<sequence length="452" mass="48788">MDKTKQLGTEPIGKLLTQYSVPAIIAMIVNAVYNIIDRIFIAQYAGESALAGLTVTFPIMMLIIAFASLIGSGSASIMAIKLGKNDKEGVSQTFGNSLTLGSIVAVLFMIVCYPNMNFVLSLLGANSSLLSYAADYMNIILIGFIFQMTSFVLSSSVRIEGNPMLSMTSMLVGAITNIILDYVFIGVLSWGVKGAAIATVAGQILGFLVLLSFYMRKRSILLITKENFIPKFEEIKDIVSVGFTSFLSTIGASVASVFLNRSLITYGGNAAITAIGAISSLSTLFLMPMIGIQQGMQPIISYNHGSMFKDRVNKTLLLSVVVSSLFAVIVFICLQLYPEAFMSMFLSKESSTMQVAVTGLRYYILMLPGLGIGFIGSAYFQAIAKSKEAIILGSLRQFILLIPLVIILPKLFGLTGVWLSTPVADAITILATAVLLIKDIRTPYEKVLMKTN</sequence>
<feature type="transmembrane region" description="Helical" evidence="10">
    <location>
        <begin position="316"/>
        <end position="337"/>
    </location>
</feature>
<dbReference type="CDD" id="cd13143">
    <property type="entry name" value="MATE_MepA_like"/>
    <property type="match status" value="1"/>
</dbReference>
<feature type="transmembrane region" description="Helical" evidence="10">
    <location>
        <begin position="194"/>
        <end position="214"/>
    </location>
</feature>
<evidence type="ECO:0000256" key="3">
    <source>
        <dbReference type="ARBA" id="ARBA00022106"/>
    </source>
</evidence>
<dbReference type="InterPro" id="IPR002528">
    <property type="entry name" value="MATE_fam"/>
</dbReference>
<evidence type="ECO:0000256" key="1">
    <source>
        <dbReference type="ARBA" id="ARBA00004651"/>
    </source>
</evidence>
<feature type="transmembrane region" description="Helical" evidence="10">
    <location>
        <begin position="362"/>
        <end position="382"/>
    </location>
</feature>
<organism evidence="11 12">
    <name type="scientific">Tepidibacter hydrothermalis</name>
    <dbReference type="NCBI Taxonomy" id="3036126"/>
    <lineage>
        <taxon>Bacteria</taxon>
        <taxon>Bacillati</taxon>
        <taxon>Bacillota</taxon>
        <taxon>Clostridia</taxon>
        <taxon>Peptostreptococcales</taxon>
        <taxon>Peptostreptococcaceae</taxon>
        <taxon>Tepidibacter</taxon>
    </lineage>
</organism>
<feature type="transmembrane region" description="Helical" evidence="10">
    <location>
        <begin position="56"/>
        <end position="82"/>
    </location>
</feature>